<feature type="signal peptide" evidence="1">
    <location>
        <begin position="1"/>
        <end position="24"/>
    </location>
</feature>
<protein>
    <submittedName>
        <fullName evidence="3">Osmotically-inducible protein Y</fullName>
    </submittedName>
</protein>
<dbReference type="PROSITE" id="PS50914">
    <property type="entry name" value="BON"/>
    <property type="match status" value="2"/>
</dbReference>
<feature type="chain" id="PRO_5002492965" evidence="1">
    <location>
        <begin position="25"/>
        <end position="200"/>
    </location>
</feature>
<dbReference type="InterPro" id="IPR051686">
    <property type="entry name" value="Lipoprotein_DolP"/>
</dbReference>
<reference evidence="3 4" key="1">
    <citation type="submission" date="2015-02" db="EMBL/GenBank/DDBJ databases">
        <title>Single cell genomics of a rare environmental alphaproteobacterium provides unique insights into Rickettsiaceae evolution.</title>
        <authorList>
            <person name="Martijn J."/>
            <person name="Schulz F."/>
            <person name="Zaremba-Niedzwiedzka K."/>
            <person name="Viklund J."/>
            <person name="Stepanauskas R."/>
            <person name="Andersson S.G.E."/>
            <person name="Horn M."/>
            <person name="Guy L."/>
            <person name="Ettema T.J.G."/>
        </authorList>
    </citation>
    <scope>NUCLEOTIDE SEQUENCE [LARGE SCALE GENOMIC DNA]</scope>
    <source>
        <strain evidence="3 4">SCGC AAA041-L04</strain>
    </source>
</reference>
<keyword evidence="1" id="KW-0732">Signal</keyword>
<feature type="domain" description="BON" evidence="2">
    <location>
        <begin position="125"/>
        <end position="193"/>
    </location>
</feature>
<evidence type="ECO:0000313" key="4">
    <source>
        <dbReference type="Proteomes" id="UP000033358"/>
    </source>
</evidence>
<evidence type="ECO:0000256" key="1">
    <source>
        <dbReference type="SAM" id="SignalP"/>
    </source>
</evidence>
<dbReference type="InterPro" id="IPR014004">
    <property type="entry name" value="Transpt-assoc_nodulatn_dom_bac"/>
</dbReference>
<dbReference type="PANTHER" id="PTHR34606:SF15">
    <property type="entry name" value="BON DOMAIN-CONTAINING PROTEIN"/>
    <property type="match status" value="1"/>
</dbReference>
<dbReference type="Proteomes" id="UP000033358">
    <property type="component" value="Unassembled WGS sequence"/>
</dbReference>
<keyword evidence="4" id="KW-1185">Reference proteome</keyword>
<dbReference type="SMART" id="SM00749">
    <property type="entry name" value="BON"/>
    <property type="match status" value="2"/>
</dbReference>
<dbReference type="PANTHER" id="PTHR34606">
    <property type="entry name" value="BON DOMAIN-CONTAINING PROTEIN"/>
    <property type="match status" value="1"/>
</dbReference>
<name>A0A0F5MMS6_9RICK</name>
<evidence type="ECO:0000259" key="2">
    <source>
        <dbReference type="PROSITE" id="PS50914"/>
    </source>
</evidence>
<dbReference type="EMBL" id="JYHA01000136">
    <property type="protein sequence ID" value="KKB96100.1"/>
    <property type="molecule type" value="Genomic_DNA"/>
</dbReference>
<proteinExistence type="predicted"/>
<dbReference type="Pfam" id="PF04972">
    <property type="entry name" value="BON"/>
    <property type="match status" value="2"/>
</dbReference>
<evidence type="ECO:0000313" key="3">
    <source>
        <dbReference type="EMBL" id="KKB96100.1"/>
    </source>
</evidence>
<sequence length="200" mass="22298">MLNRIILSLFVLLLTNCAPVILGAATSTTSVIVSQERTAGDAIDDATITVKIKSAFLQRKLSELFASINVITTEGRVLLTGSVPSIELKDEAVAIAWKQKGVKDVFDELEVREKTDGINIKDPAIDSWITTQLETKFLFNKEIKSVNYNIKTINQVVYLTGIAQNQQELDRVTDIVNSLERVKKLVNHVRLKSDSKRDKI</sequence>
<gene>
    <name evidence="3" type="primary">osmY</name>
    <name evidence="3" type="ORF">SZ25_00820</name>
</gene>
<comment type="caution">
    <text evidence="3">The sequence shown here is derived from an EMBL/GenBank/DDBJ whole genome shotgun (WGS) entry which is preliminary data.</text>
</comment>
<organism evidence="3 4">
    <name type="scientific">Candidatus Arcanibacter lacustris</name>
    <dbReference type="NCBI Taxonomy" id="1607817"/>
    <lineage>
        <taxon>Bacteria</taxon>
        <taxon>Pseudomonadati</taxon>
        <taxon>Pseudomonadota</taxon>
        <taxon>Alphaproteobacteria</taxon>
        <taxon>Rickettsiales</taxon>
        <taxon>Candidatus Arcanibacter</taxon>
    </lineage>
</organism>
<accession>A0A0F5MMS6</accession>
<feature type="domain" description="BON" evidence="2">
    <location>
        <begin position="44"/>
        <end position="113"/>
    </location>
</feature>
<dbReference type="AlphaFoldDB" id="A0A0F5MMS6"/>
<dbReference type="Gene3D" id="3.30.1340.30">
    <property type="match status" value="1"/>
</dbReference>
<dbReference type="InterPro" id="IPR007055">
    <property type="entry name" value="BON_dom"/>
</dbReference>